<name>A0A833SYY4_PHYIN</name>
<evidence type="ECO:0000256" key="1">
    <source>
        <dbReference type="SAM" id="SignalP"/>
    </source>
</evidence>
<comment type="caution">
    <text evidence="2">The sequence shown here is derived from an EMBL/GenBank/DDBJ whole genome shotgun (WGS) entry which is preliminary data.</text>
</comment>
<dbReference type="AlphaFoldDB" id="A0A833SYY4"/>
<evidence type="ECO:0000313" key="2">
    <source>
        <dbReference type="EMBL" id="KAF4043667.1"/>
    </source>
</evidence>
<keyword evidence="1" id="KW-0732">Signal</keyword>
<feature type="chain" id="PRO_5033008980" description="Secreted RxLR effector peptide protein" evidence="1">
    <location>
        <begin position="23"/>
        <end position="153"/>
    </location>
</feature>
<feature type="signal peptide" evidence="1">
    <location>
        <begin position="1"/>
        <end position="22"/>
    </location>
</feature>
<protein>
    <recommendedName>
        <fullName evidence="4">Secreted RxLR effector peptide protein</fullName>
    </recommendedName>
</protein>
<proteinExistence type="predicted"/>
<keyword evidence="3" id="KW-1185">Reference proteome</keyword>
<evidence type="ECO:0008006" key="4">
    <source>
        <dbReference type="Google" id="ProtNLM"/>
    </source>
</evidence>
<reference evidence="2" key="1">
    <citation type="submission" date="2020-04" db="EMBL/GenBank/DDBJ databases">
        <title>Hybrid Assembly of Korean Phytophthora infestans isolates.</title>
        <authorList>
            <person name="Prokchorchik M."/>
            <person name="Lee Y."/>
            <person name="Seo J."/>
            <person name="Cho J.-H."/>
            <person name="Park Y.-E."/>
            <person name="Jang D.-C."/>
            <person name="Im J.-S."/>
            <person name="Choi J.-G."/>
            <person name="Park H.-J."/>
            <person name="Lee G.-B."/>
            <person name="Lee Y.-G."/>
            <person name="Hong S.-Y."/>
            <person name="Cho K."/>
            <person name="Sohn K.H."/>
        </authorList>
    </citation>
    <scope>NUCLEOTIDE SEQUENCE</scope>
    <source>
        <strain evidence="2">KR_1_A1</strain>
    </source>
</reference>
<organism evidence="2 3">
    <name type="scientific">Phytophthora infestans</name>
    <name type="common">Potato late blight agent</name>
    <name type="synonym">Botrytis infestans</name>
    <dbReference type="NCBI Taxonomy" id="4787"/>
    <lineage>
        <taxon>Eukaryota</taxon>
        <taxon>Sar</taxon>
        <taxon>Stramenopiles</taxon>
        <taxon>Oomycota</taxon>
        <taxon>Peronosporomycetes</taxon>
        <taxon>Peronosporales</taxon>
        <taxon>Peronosporaceae</taxon>
        <taxon>Phytophthora</taxon>
    </lineage>
</organism>
<sequence>MRTYFNIIFLLAVVTLLANSKATSPKPKDLIQRRSGRVLRADATYNQATNAVDEERASIPELISKLGKSMPKWFGDKYLATRLRLKAVQMNLDNVVEKLVKEGVDPNRAYKVLKLKKDSNQFVGMHETGEYKLWHKLVTAYQKKYPKWVNLYA</sequence>
<dbReference type="Proteomes" id="UP000602510">
    <property type="component" value="Unassembled WGS sequence"/>
</dbReference>
<dbReference type="EMBL" id="WSZM01000080">
    <property type="protein sequence ID" value="KAF4043667.1"/>
    <property type="molecule type" value="Genomic_DNA"/>
</dbReference>
<gene>
    <name evidence="2" type="ORF">GN244_ATG03980</name>
</gene>
<accession>A0A833SYY4</accession>
<evidence type="ECO:0000313" key="3">
    <source>
        <dbReference type="Proteomes" id="UP000602510"/>
    </source>
</evidence>